<dbReference type="Gene3D" id="1.10.490.10">
    <property type="entry name" value="Globins"/>
    <property type="match status" value="1"/>
</dbReference>
<comment type="similarity">
    <text evidence="2">Belongs to the methyl-accepting chemotaxis (MCP) protein family.</text>
</comment>
<evidence type="ECO:0000256" key="1">
    <source>
        <dbReference type="ARBA" id="ARBA00023224"/>
    </source>
</evidence>
<keyword evidence="1 3" id="KW-0807">Transducer</keyword>
<dbReference type="PROSITE" id="PS50111">
    <property type="entry name" value="CHEMOTAXIS_TRANSDUC_2"/>
    <property type="match status" value="1"/>
</dbReference>
<dbReference type="SUPFAM" id="SSF46458">
    <property type="entry name" value="Globin-like"/>
    <property type="match status" value="1"/>
</dbReference>
<dbReference type="InterPro" id="IPR044398">
    <property type="entry name" value="Globin-sensor_dom"/>
</dbReference>
<dbReference type="GO" id="GO:0007165">
    <property type="term" value="P:signal transduction"/>
    <property type="evidence" value="ECO:0007669"/>
    <property type="project" value="UniProtKB-KW"/>
</dbReference>
<protein>
    <recommendedName>
        <fullName evidence="4">Methyl-accepting transducer domain-containing protein</fullName>
    </recommendedName>
</protein>
<dbReference type="CDD" id="cd01068">
    <property type="entry name" value="globin_sensor"/>
    <property type="match status" value="1"/>
</dbReference>
<dbReference type="EMBL" id="BJYZ01000029">
    <property type="protein sequence ID" value="GEO41604.1"/>
    <property type="molecule type" value="Genomic_DNA"/>
</dbReference>
<sequence>MALSESNRVDLDRQIAYSGMDADSSVLLRMVRPTILKALPGILDQFYERTMSTPELAEKFGSAEAVRCAKDAQAKHWAVLFDGNFDASYQSSARRIGFTHHRIGLTPQWYVSGYAFVLGELLAAVAVSQGSFLSTAGSRRTIAETLGAVSRAVLLDMEVAMSTYWDALSAEREEAVNIMIERIDHQVMDTIESVSNLTGDLVTSAHTMTGVTVSVGHDTEAASGAANEALVSAQTVASAAEELHASIAEIAGQVGRSSHAARGAVTRMSEARAVVDRLGLAAEEIGRVVEIIGEIAAQTNLLALNATIEAARAGEAGKGFAVVAGEVKNLASQSARSAEDITSRVATIQKVTRDTVGMIDEVSHAIAEMDEVAAGISAAVEEQTAATSEIARNVNVTAARAGDVNDLMESVAGSVGRADEASHAVNESAGRMEESMTSMRKLLVKAVRTSSRIADRRTRRRHAAMIDAEVAVAGRIEKVILHDLSEDGTMVASDTPCKPDTLVTLSIPSEGIRLDAVTVACTNGYHHLRFTKTMLPPAQVESLSKASIGRLIETTKNDHRVFVARIAEAVRGEIKLAPAELSTHHTCRLGRWYDNVSDETMIGLTAFAGLLEPHRDVHRKGRDVLVSLTEGRPAEAAQRMADLERLSRQVIDLLDRLGAEFVQSAAAAAA</sequence>
<proteinExistence type="inferred from homology"/>
<dbReference type="SUPFAM" id="SSF58104">
    <property type="entry name" value="Methyl-accepting chemotaxis protein (MCP) signaling domain"/>
    <property type="match status" value="1"/>
</dbReference>
<accession>A0A512DYN7</accession>
<dbReference type="InterPro" id="IPR025991">
    <property type="entry name" value="Chemoreceptor_zinc-bind_dom"/>
</dbReference>
<dbReference type="Gene3D" id="1.10.287.950">
    <property type="entry name" value="Methyl-accepting chemotaxis protein"/>
    <property type="match status" value="1"/>
</dbReference>
<feature type="domain" description="Methyl-accepting transducer" evidence="4">
    <location>
        <begin position="190"/>
        <end position="443"/>
    </location>
</feature>
<dbReference type="GO" id="GO:0020037">
    <property type="term" value="F:heme binding"/>
    <property type="evidence" value="ECO:0007669"/>
    <property type="project" value="InterPro"/>
</dbReference>
<dbReference type="Pfam" id="PF11563">
    <property type="entry name" value="Protoglobin"/>
    <property type="match status" value="1"/>
</dbReference>
<dbReference type="SMART" id="SM00283">
    <property type="entry name" value="MA"/>
    <property type="match status" value="1"/>
</dbReference>
<dbReference type="GO" id="GO:0004888">
    <property type="term" value="F:transmembrane signaling receptor activity"/>
    <property type="evidence" value="ECO:0007669"/>
    <property type="project" value="InterPro"/>
</dbReference>
<reference evidence="5 6" key="1">
    <citation type="submission" date="2019-07" db="EMBL/GenBank/DDBJ databases">
        <title>Whole genome shotgun sequence of Skermanella aerolata NBRC 106429.</title>
        <authorList>
            <person name="Hosoyama A."/>
            <person name="Uohara A."/>
            <person name="Ohji S."/>
            <person name="Ichikawa N."/>
        </authorList>
    </citation>
    <scope>NUCLEOTIDE SEQUENCE [LARGE SCALE GENOMIC DNA]</scope>
    <source>
        <strain evidence="5 6">NBRC 106429</strain>
    </source>
</reference>
<evidence type="ECO:0000313" key="6">
    <source>
        <dbReference type="Proteomes" id="UP000321523"/>
    </source>
</evidence>
<dbReference type="PRINTS" id="PR00260">
    <property type="entry name" value="CHEMTRNSDUCR"/>
</dbReference>
<name>A0A512DYN7_9PROT</name>
<dbReference type="InterPro" id="IPR009875">
    <property type="entry name" value="PilZ_domain"/>
</dbReference>
<keyword evidence="6" id="KW-1185">Reference proteome</keyword>
<comment type="caution">
    <text evidence="5">The sequence shown here is derived from an EMBL/GenBank/DDBJ whole genome shotgun (WGS) entry which is preliminary data.</text>
</comment>
<dbReference type="Pfam" id="PF13682">
    <property type="entry name" value="CZB"/>
    <property type="match status" value="1"/>
</dbReference>
<dbReference type="PANTHER" id="PTHR32089">
    <property type="entry name" value="METHYL-ACCEPTING CHEMOTAXIS PROTEIN MCPB"/>
    <property type="match status" value="1"/>
</dbReference>
<evidence type="ECO:0000256" key="3">
    <source>
        <dbReference type="PROSITE-ProRule" id="PRU00284"/>
    </source>
</evidence>
<gene>
    <name evidence="5" type="ORF">SAE02_57520</name>
</gene>
<dbReference type="InterPro" id="IPR039379">
    <property type="entry name" value="Protoglobin_sensor_dom"/>
</dbReference>
<dbReference type="InterPro" id="IPR004089">
    <property type="entry name" value="MCPsignal_dom"/>
</dbReference>
<dbReference type="Pfam" id="PF07238">
    <property type="entry name" value="PilZ"/>
    <property type="match status" value="1"/>
</dbReference>
<evidence type="ECO:0000259" key="4">
    <source>
        <dbReference type="PROSITE" id="PS50111"/>
    </source>
</evidence>
<dbReference type="GO" id="GO:0035438">
    <property type="term" value="F:cyclic-di-GMP binding"/>
    <property type="evidence" value="ECO:0007669"/>
    <property type="project" value="InterPro"/>
</dbReference>
<dbReference type="SUPFAM" id="SSF141371">
    <property type="entry name" value="PilZ domain-like"/>
    <property type="match status" value="1"/>
</dbReference>
<dbReference type="InterPro" id="IPR004090">
    <property type="entry name" value="Chemotax_Me-accpt_rcpt"/>
</dbReference>
<organism evidence="5 6">
    <name type="scientific">Skermanella aerolata</name>
    <dbReference type="NCBI Taxonomy" id="393310"/>
    <lineage>
        <taxon>Bacteria</taxon>
        <taxon>Pseudomonadati</taxon>
        <taxon>Pseudomonadota</taxon>
        <taxon>Alphaproteobacteria</taxon>
        <taxon>Rhodospirillales</taxon>
        <taxon>Azospirillaceae</taxon>
        <taxon>Skermanella</taxon>
    </lineage>
</organism>
<dbReference type="InterPro" id="IPR009050">
    <property type="entry name" value="Globin-like_sf"/>
</dbReference>
<dbReference type="RefSeq" id="WP_052831888.1">
    <property type="nucleotide sequence ID" value="NZ_BJYZ01000029.1"/>
</dbReference>
<dbReference type="InterPro" id="IPR012292">
    <property type="entry name" value="Globin/Proto"/>
</dbReference>
<dbReference type="Gene3D" id="1.20.120.30">
    <property type="entry name" value="Aspartate receptor, ligand-binding domain"/>
    <property type="match status" value="1"/>
</dbReference>
<evidence type="ECO:0000256" key="2">
    <source>
        <dbReference type="ARBA" id="ARBA00029447"/>
    </source>
</evidence>
<dbReference type="Pfam" id="PF00015">
    <property type="entry name" value="MCPsignal"/>
    <property type="match status" value="1"/>
</dbReference>
<dbReference type="GO" id="GO:0006935">
    <property type="term" value="P:chemotaxis"/>
    <property type="evidence" value="ECO:0007669"/>
    <property type="project" value="InterPro"/>
</dbReference>
<dbReference type="GO" id="GO:0016020">
    <property type="term" value="C:membrane"/>
    <property type="evidence" value="ECO:0007669"/>
    <property type="project" value="InterPro"/>
</dbReference>
<dbReference type="GO" id="GO:0019825">
    <property type="term" value="F:oxygen binding"/>
    <property type="evidence" value="ECO:0007669"/>
    <property type="project" value="InterPro"/>
</dbReference>
<dbReference type="PANTHER" id="PTHR32089:SF112">
    <property type="entry name" value="LYSOZYME-LIKE PROTEIN-RELATED"/>
    <property type="match status" value="1"/>
</dbReference>
<evidence type="ECO:0000313" key="5">
    <source>
        <dbReference type="EMBL" id="GEO41604.1"/>
    </source>
</evidence>
<dbReference type="AlphaFoldDB" id="A0A512DYN7"/>
<dbReference type="Proteomes" id="UP000321523">
    <property type="component" value="Unassembled WGS sequence"/>
</dbReference>